<evidence type="ECO:0000313" key="2">
    <source>
        <dbReference type="EMBL" id="QIF94050.1"/>
    </source>
</evidence>
<dbReference type="AlphaFoldDB" id="A0A6G6SK49"/>
<proteinExistence type="predicted"/>
<dbReference type="PANTHER" id="PTHR37811:SF2">
    <property type="entry name" value="ABM DOMAIN-CONTAINING PROTEIN"/>
    <property type="match status" value="1"/>
</dbReference>
<dbReference type="GO" id="GO:0004497">
    <property type="term" value="F:monooxygenase activity"/>
    <property type="evidence" value="ECO:0007669"/>
    <property type="project" value="UniProtKB-KW"/>
</dbReference>
<protein>
    <submittedName>
        <fullName evidence="2">Antibiotic biosynthesis monooxygenase</fullName>
    </submittedName>
</protein>
<evidence type="ECO:0000259" key="1">
    <source>
        <dbReference type="PROSITE" id="PS51725"/>
    </source>
</evidence>
<name>A0A6G6SK49_PROVU</name>
<accession>A0A6G6SK49</accession>
<gene>
    <name evidence="2" type="ORF">GTH24_09140</name>
</gene>
<keyword evidence="2" id="KW-0560">Oxidoreductase</keyword>
<organism evidence="2 3">
    <name type="scientific">Proteus vulgaris</name>
    <dbReference type="NCBI Taxonomy" id="585"/>
    <lineage>
        <taxon>Bacteria</taxon>
        <taxon>Pseudomonadati</taxon>
        <taxon>Pseudomonadota</taxon>
        <taxon>Gammaproteobacteria</taxon>
        <taxon>Enterobacterales</taxon>
        <taxon>Morganellaceae</taxon>
        <taxon>Proteus</taxon>
    </lineage>
</organism>
<dbReference type="Gene3D" id="3.30.70.100">
    <property type="match status" value="1"/>
</dbReference>
<dbReference type="OrthoDB" id="9797060at2"/>
<dbReference type="PROSITE" id="PS51725">
    <property type="entry name" value="ABM"/>
    <property type="match status" value="1"/>
</dbReference>
<dbReference type="RefSeq" id="WP_072068042.1">
    <property type="nucleotide sequence ID" value="NZ_CP047344.1"/>
</dbReference>
<keyword evidence="2" id="KW-0503">Monooxygenase</keyword>
<evidence type="ECO:0000313" key="3">
    <source>
        <dbReference type="Proteomes" id="UP000503287"/>
    </source>
</evidence>
<dbReference type="EMBL" id="CP047344">
    <property type="protein sequence ID" value="QIF94050.1"/>
    <property type="molecule type" value="Genomic_DNA"/>
</dbReference>
<feature type="domain" description="ABM" evidence="1">
    <location>
        <begin position="2"/>
        <end position="90"/>
    </location>
</feature>
<dbReference type="InterPro" id="IPR011008">
    <property type="entry name" value="Dimeric_a/b-barrel"/>
</dbReference>
<dbReference type="InterPro" id="IPR007138">
    <property type="entry name" value="ABM_dom"/>
</dbReference>
<dbReference type="Pfam" id="PF03992">
    <property type="entry name" value="ABM"/>
    <property type="match status" value="1"/>
</dbReference>
<dbReference type="InterPro" id="IPR052936">
    <property type="entry name" value="Jasmonate_Hydroxylase-like"/>
</dbReference>
<sequence length="104" mass="12037">MIAVIFEVKIKPGKQDHYLSLATDLKPLLTDIEGFISIERFQSLSTEGKLLSLSWWENEEAVLQWKKNILHKNAQQEGRESIFDFYKISIASLAREYSFDAESL</sequence>
<reference evidence="2 3" key="1">
    <citation type="submission" date="2020-01" db="EMBL/GenBank/DDBJ databases">
        <title>The genomic epidemiology of tigecycline resistance gene tet(X) variants in a swine farm in China.</title>
        <authorList>
            <person name="Peng K."/>
            <person name="Li R."/>
        </authorList>
    </citation>
    <scope>NUCLEOTIDE SEQUENCE [LARGE SCALE GENOMIC DNA]</scope>
    <source>
        <strain evidence="2 3">ZN3</strain>
    </source>
</reference>
<dbReference type="Proteomes" id="UP000503287">
    <property type="component" value="Chromosome"/>
</dbReference>
<dbReference type="PANTHER" id="PTHR37811">
    <property type="entry name" value="BLL5343 PROTEIN"/>
    <property type="match status" value="1"/>
</dbReference>
<keyword evidence="3" id="KW-1185">Reference proteome</keyword>
<dbReference type="SUPFAM" id="SSF54909">
    <property type="entry name" value="Dimeric alpha+beta barrel"/>
    <property type="match status" value="1"/>
</dbReference>